<evidence type="ECO:0000256" key="1">
    <source>
        <dbReference type="ARBA" id="ARBA00006845"/>
    </source>
</evidence>
<proteinExistence type="inferred from homology"/>
<comment type="similarity">
    <text evidence="1">Belongs to the barstar family.</text>
</comment>
<protein>
    <submittedName>
        <fullName evidence="3">Barnase inhibitor</fullName>
    </submittedName>
</protein>
<dbReference type="SUPFAM" id="SSF52038">
    <property type="entry name" value="Barstar-related"/>
    <property type="match status" value="1"/>
</dbReference>
<reference evidence="3 4" key="1">
    <citation type="journal article" date="2009" name="Int. J. Syst. Evol. Microbiol.">
        <title>Paenibacillus contaminans sp. nov., isolated from a contaminated laboratory plate.</title>
        <authorList>
            <person name="Chou J.H."/>
            <person name="Lee J.H."/>
            <person name="Lin M.C."/>
            <person name="Chang P.S."/>
            <person name="Arun A.B."/>
            <person name="Young C.C."/>
            <person name="Chen W.M."/>
        </authorList>
    </citation>
    <scope>NUCLEOTIDE SEQUENCE [LARGE SCALE GENOMIC DNA]</scope>
    <source>
        <strain evidence="3 4">CKOBP-6</strain>
    </source>
</reference>
<dbReference type="RefSeq" id="WP_113034709.1">
    <property type="nucleotide sequence ID" value="NZ_QMFB01000023.1"/>
</dbReference>
<dbReference type="InterPro" id="IPR000468">
    <property type="entry name" value="Barstar"/>
</dbReference>
<organism evidence="3 4">
    <name type="scientific">Paenibacillus contaminans</name>
    <dbReference type="NCBI Taxonomy" id="450362"/>
    <lineage>
        <taxon>Bacteria</taxon>
        <taxon>Bacillati</taxon>
        <taxon>Bacillota</taxon>
        <taxon>Bacilli</taxon>
        <taxon>Bacillales</taxon>
        <taxon>Paenibacillaceae</taxon>
        <taxon>Paenibacillus</taxon>
    </lineage>
</organism>
<dbReference type="Pfam" id="PF01337">
    <property type="entry name" value="Barstar"/>
    <property type="match status" value="1"/>
</dbReference>
<sequence>MSKVVELRQSEADRHANVHDWLKRKLDLPEWYGANLDALWDCVTGHLPTPLHIRWIADSEHNKRYSAIVEVFQDAADQYEEISFDYVPGRERQG</sequence>
<accession>A0A329M6Q3</accession>
<evidence type="ECO:0000313" key="4">
    <source>
        <dbReference type="Proteomes" id="UP000250369"/>
    </source>
</evidence>
<dbReference type="Proteomes" id="UP000250369">
    <property type="component" value="Unassembled WGS sequence"/>
</dbReference>
<dbReference type="EMBL" id="QMFB01000023">
    <property type="protein sequence ID" value="RAV15591.1"/>
    <property type="molecule type" value="Genomic_DNA"/>
</dbReference>
<feature type="domain" description="Barstar (barnase inhibitor)" evidence="2">
    <location>
        <begin position="3"/>
        <end position="81"/>
    </location>
</feature>
<dbReference type="AlphaFoldDB" id="A0A329M6Q3"/>
<evidence type="ECO:0000259" key="2">
    <source>
        <dbReference type="Pfam" id="PF01337"/>
    </source>
</evidence>
<name>A0A329M6Q3_9BACL</name>
<gene>
    <name evidence="3" type="ORF">DQG23_29895</name>
</gene>
<dbReference type="OrthoDB" id="7575400at2"/>
<dbReference type="InterPro" id="IPR035905">
    <property type="entry name" value="Barstar-like_sf"/>
</dbReference>
<keyword evidence="4" id="KW-1185">Reference proteome</keyword>
<evidence type="ECO:0000313" key="3">
    <source>
        <dbReference type="EMBL" id="RAV15591.1"/>
    </source>
</evidence>
<comment type="caution">
    <text evidence="3">The sequence shown here is derived from an EMBL/GenBank/DDBJ whole genome shotgun (WGS) entry which is preliminary data.</text>
</comment>
<dbReference type="Gene3D" id="3.30.370.10">
    <property type="entry name" value="Barstar-like"/>
    <property type="match status" value="1"/>
</dbReference>